<proteinExistence type="predicted"/>
<comment type="caution">
    <text evidence="1">The sequence shown here is derived from an EMBL/GenBank/DDBJ whole genome shotgun (WGS) entry which is preliminary data.</text>
</comment>
<evidence type="ECO:0000313" key="2">
    <source>
        <dbReference type="Proteomes" id="UP000634136"/>
    </source>
</evidence>
<dbReference type="Proteomes" id="UP000634136">
    <property type="component" value="Unassembled WGS sequence"/>
</dbReference>
<protein>
    <submittedName>
        <fullName evidence="1">Uncharacterized protein</fullName>
    </submittedName>
</protein>
<dbReference type="PANTHER" id="PTHR48242">
    <property type="entry name" value="BNAA02G09820D PROTEIN"/>
    <property type="match status" value="1"/>
</dbReference>
<keyword evidence="2" id="KW-1185">Reference proteome</keyword>
<name>A0A834WS34_9FABA</name>
<dbReference type="OrthoDB" id="1425770at2759"/>
<accession>A0A834WS34</accession>
<dbReference type="PANTHER" id="PTHR48242:SF2">
    <property type="entry name" value="(RAPE) HYPOTHETICAL PROTEIN"/>
    <property type="match status" value="1"/>
</dbReference>
<evidence type="ECO:0000313" key="1">
    <source>
        <dbReference type="EMBL" id="KAF7830811.1"/>
    </source>
</evidence>
<dbReference type="EMBL" id="JAAIUW010000005">
    <property type="protein sequence ID" value="KAF7830811.1"/>
    <property type="molecule type" value="Genomic_DNA"/>
</dbReference>
<sequence length="59" mass="6608">MIMVVAMTSILGEYTAALTRVTERLLPRRHLSFNGLRNLRLGSTTSSSTSQPDSFLVYF</sequence>
<dbReference type="AlphaFoldDB" id="A0A834WS34"/>
<reference evidence="1" key="1">
    <citation type="submission" date="2020-09" db="EMBL/GenBank/DDBJ databases">
        <title>Genome-Enabled Discovery of Anthraquinone Biosynthesis in Senna tora.</title>
        <authorList>
            <person name="Kang S.-H."/>
            <person name="Pandey R.P."/>
            <person name="Lee C.-M."/>
            <person name="Sim J.-S."/>
            <person name="Jeong J.-T."/>
            <person name="Choi B.-S."/>
            <person name="Jung M."/>
            <person name="Ginzburg D."/>
            <person name="Zhao K."/>
            <person name="Won S.Y."/>
            <person name="Oh T.-J."/>
            <person name="Yu Y."/>
            <person name="Kim N.-H."/>
            <person name="Lee O.R."/>
            <person name="Lee T.-H."/>
            <person name="Bashyal P."/>
            <person name="Kim T.-S."/>
            <person name="Lee W.-H."/>
            <person name="Kawkins C."/>
            <person name="Kim C.-K."/>
            <person name="Kim J.S."/>
            <person name="Ahn B.O."/>
            <person name="Rhee S.Y."/>
            <person name="Sohng J.K."/>
        </authorList>
    </citation>
    <scope>NUCLEOTIDE SEQUENCE</scope>
    <source>
        <tissue evidence="1">Leaf</tissue>
    </source>
</reference>
<organism evidence="1 2">
    <name type="scientific">Senna tora</name>
    <dbReference type="NCBI Taxonomy" id="362788"/>
    <lineage>
        <taxon>Eukaryota</taxon>
        <taxon>Viridiplantae</taxon>
        <taxon>Streptophyta</taxon>
        <taxon>Embryophyta</taxon>
        <taxon>Tracheophyta</taxon>
        <taxon>Spermatophyta</taxon>
        <taxon>Magnoliopsida</taxon>
        <taxon>eudicotyledons</taxon>
        <taxon>Gunneridae</taxon>
        <taxon>Pentapetalae</taxon>
        <taxon>rosids</taxon>
        <taxon>fabids</taxon>
        <taxon>Fabales</taxon>
        <taxon>Fabaceae</taxon>
        <taxon>Caesalpinioideae</taxon>
        <taxon>Cassia clade</taxon>
        <taxon>Senna</taxon>
    </lineage>
</organism>
<gene>
    <name evidence="1" type="ORF">G2W53_013144</name>
</gene>